<feature type="domain" description="NADH-ubiquinone oxidoreductase 51kDa subunit iron-sulphur binding" evidence="14">
    <location>
        <begin position="327"/>
        <end position="372"/>
    </location>
</feature>
<evidence type="ECO:0000256" key="4">
    <source>
        <dbReference type="ARBA" id="ARBA00022485"/>
    </source>
</evidence>
<gene>
    <name evidence="15" type="primary">nuoF</name>
    <name evidence="15" type="ORF">GPA22_16735</name>
</gene>
<dbReference type="InterPro" id="IPR001949">
    <property type="entry name" value="NADH-UbQ_OxRdtase_51kDa_CS"/>
</dbReference>
<keyword evidence="6 13" id="KW-0288">FMN</keyword>
<proteinExistence type="inferred from homology"/>
<dbReference type="SUPFAM" id="SSF142984">
    <property type="entry name" value="Nqo1 middle domain-like"/>
    <property type="match status" value="1"/>
</dbReference>
<evidence type="ECO:0000256" key="11">
    <source>
        <dbReference type="ARBA" id="ARBA00023027"/>
    </source>
</evidence>
<dbReference type="Proteomes" id="UP000623795">
    <property type="component" value="Unassembled WGS sequence"/>
</dbReference>
<organism evidence="15 16">
    <name type="scientific">Aromatoleum toluvorans</name>
    <dbReference type="NCBI Taxonomy" id="92002"/>
    <lineage>
        <taxon>Bacteria</taxon>
        <taxon>Pseudomonadati</taxon>
        <taxon>Pseudomonadota</taxon>
        <taxon>Betaproteobacteria</taxon>
        <taxon>Rhodocyclales</taxon>
        <taxon>Rhodocyclaceae</taxon>
        <taxon>Aromatoleum</taxon>
    </lineage>
</organism>
<dbReference type="PROSITE" id="PS00644">
    <property type="entry name" value="COMPLEX1_51K_1"/>
    <property type="match status" value="1"/>
</dbReference>
<dbReference type="InterPro" id="IPR054765">
    <property type="entry name" value="SLBB_dom"/>
</dbReference>
<dbReference type="InterPro" id="IPR037225">
    <property type="entry name" value="Nuo51_FMN-bd_sf"/>
</dbReference>
<keyword evidence="7 13" id="KW-0479">Metal-binding</keyword>
<evidence type="ECO:0000256" key="13">
    <source>
        <dbReference type="RuleBase" id="RU364066"/>
    </source>
</evidence>
<keyword evidence="8" id="KW-1278">Translocase</keyword>
<dbReference type="InterPro" id="IPR019575">
    <property type="entry name" value="Nuop51_4Fe4S-bd"/>
</dbReference>
<dbReference type="PROSITE" id="PS00645">
    <property type="entry name" value="COMPLEX1_51K_2"/>
    <property type="match status" value="1"/>
</dbReference>
<keyword evidence="9 13" id="KW-0408">Iron</keyword>
<keyword evidence="16" id="KW-1185">Reference proteome</keyword>
<evidence type="ECO:0000256" key="5">
    <source>
        <dbReference type="ARBA" id="ARBA00022630"/>
    </source>
</evidence>
<dbReference type="Pfam" id="PF22461">
    <property type="entry name" value="SLBB_2"/>
    <property type="match status" value="1"/>
</dbReference>
<dbReference type="InterPro" id="IPR037207">
    <property type="entry name" value="Nuop51_4Fe4S-bd_sf"/>
</dbReference>
<reference evidence="15 16" key="1">
    <citation type="submission" date="2019-12" db="EMBL/GenBank/DDBJ databases">
        <title>Comparative genomics gives insights into the taxonomy of the Azoarcus-Aromatoleum group and reveals separate origins of nif in the plant-associated Azoarcus and non-plant-associated Aromatoleum sub-groups.</title>
        <authorList>
            <person name="Lafos M."/>
            <person name="Maluk M."/>
            <person name="Batista M."/>
            <person name="Junghare M."/>
            <person name="Carmona M."/>
            <person name="Faoro H."/>
            <person name="Cruz L.M."/>
            <person name="Battistoni F."/>
            <person name="De Souza E."/>
            <person name="Pedrosa F."/>
            <person name="Chen W.-M."/>
            <person name="Poole P.S."/>
            <person name="Dixon R.A."/>
            <person name="James E.K."/>
        </authorList>
    </citation>
    <scope>NUCLEOTIDE SEQUENCE [LARGE SCALE GENOMIC DNA]</scope>
    <source>
        <strain evidence="15 16">Td21</strain>
    </source>
</reference>
<evidence type="ECO:0000256" key="7">
    <source>
        <dbReference type="ARBA" id="ARBA00022723"/>
    </source>
</evidence>
<comment type="catalytic activity">
    <reaction evidence="12 13">
        <text>a quinone + NADH + 5 H(+)(in) = a quinol + NAD(+) + 4 H(+)(out)</text>
        <dbReference type="Rhea" id="RHEA:57888"/>
        <dbReference type="ChEBI" id="CHEBI:15378"/>
        <dbReference type="ChEBI" id="CHEBI:24646"/>
        <dbReference type="ChEBI" id="CHEBI:57540"/>
        <dbReference type="ChEBI" id="CHEBI:57945"/>
        <dbReference type="ChEBI" id="CHEBI:132124"/>
    </reaction>
</comment>
<dbReference type="Gene3D" id="6.10.250.1450">
    <property type="match status" value="1"/>
</dbReference>
<dbReference type="SUPFAM" id="SSF142019">
    <property type="entry name" value="Nqo1 FMN-binding domain-like"/>
    <property type="match status" value="1"/>
</dbReference>
<keyword evidence="13" id="KW-0874">Quinone</keyword>
<keyword evidence="5 13" id="KW-0285">Flavoprotein</keyword>
<comment type="similarity">
    <text evidence="3 13">Belongs to the complex I 51 kDa subunit family.</text>
</comment>
<dbReference type="RefSeq" id="WP_169257203.1">
    <property type="nucleotide sequence ID" value="NZ_WTVN01000029.1"/>
</dbReference>
<evidence type="ECO:0000256" key="8">
    <source>
        <dbReference type="ARBA" id="ARBA00022967"/>
    </source>
</evidence>
<dbReference type="Gene3D" id="3.10.20.600">
    <property type="match status" value="1"/>
</dbReference>
<sequence length="420" mass="45507">MYEQVLLLERRDSEYQDLAGYRLAGGYSALGSTLRDSSPEQLIDLVKEAKLRGRGGAGFPTGLKWSFVPKGNASAKWLLCNADEGEPGTFKDRIIMEQTPHLLLEGMTLAAYAIGAAKAYIYIRGEYVTAIRRLEREIQASLQAGLLGKNILGSGFDLDIYVHRGAGAYICGEETALIESLEGKRGQPRFKPPFPAVSGFYKGPTVVNNVETLACVPPIVQRGADWFRSIGSEKCPGPKLYCLSGHVRRPGLYELPMGISLRELVEQHAGGTHSGKKIKAVIPGGISAALLPEPALDVAMDFDALSAAGTMLGSAGVIVMDESTCMVRVAHRIIEFFHHESCGKCTPCREGLAWVEQMLGRIEAGEAKSGDLESMERLYGNIEGNTFCLLGDAAAMALRGVVKNFRHEFIERIQQGGRAA</sequence>
<evidence type="ECO:0000259" key="14">
    <source>
        <dbReference type="SMART" id="SM00928"/>
    </source>
</evidence>
<dbReference type="InterPro" id="IPR011537">
    <property type="entry name" value="NADH-UbQ_OxRdtase_suF"/>
</dbReference>
<evidence type="ECO:0000256" key="2">
    <source>
        <dbReference type="ARBA" id="ARBA00001966"/>
    </source>
</evidence>
<evidence type="ECO:0000256" key="12">
    <source>
        <dbReference type="ARBA" id="ARBA00047712"/>
    </source>
</evidence>
<dbReference type="EC" id="7.1.1.-" evidence="13"/>
<accession>A0ABX1Q0Y9</accession>
<comment type="cofactor">
    <cofactor evidence="1 13">
        <name>FMN</name>
        <dbReference type="ChEBI" id="CHEBI:58210"/>
    </cofactor>
</comment>
<evidence type="ECO:0000256" key="10">
    <source>
        <dbReference type="ARBA" id="ARBA00023014"/>
    </source>
</evidence>
<comment type="caution">
    <text evidence="15">The sequence shown here is derived from an EMBL/GenBank/DDBJ whole genome shotgun (WGS) entry which is preliminary data.</text>
</comment>
<comment type="function">
    <text evidence="13">NDH-1 shuttles electrons from NADH, via FMN and iron-sulfur (Fe-S) centers, to quinones in the respiratory chain.</text>
</comment>
<dbReference type="SMART" id="SM00928">
    <property type="entry name" value="NADH_4Fe-4S"/>
    <property type="match status" value="1"/>
</dbReference>
<evidence type="ECO:0000256" key="6">
    <source>
        <dbReference type="ARBA" id="ARBA00022643"/>
    </source>
</evidence>
<evidence type="ECO:0000313" key="16">
    <source>
        <dbReference type="Proteomes" id="UP000623795"/>
    </source>
</evidence>
<protein>
    <recommendedName>
        <fullName evidence="13">NADH-quinone oxidoreductase subunit F</fullName>
        <ecNumber evidence="13">7.1.1.-</ecNumber>
    </recommendedName>
</protein>
<dbReference type="Gene3D" id="1.20.1440.230">
    <property type="entry name" value="NADH-ubiquinone oxidoreductase 51kDa subunit, iron-sulphur binding domain"/>
    <property type="match status" value="1"/>
</dbReference>
<dbReference type="InterPro" id="IPR011538">
    <property type="entry name" value="Nuo51_FMN-bd"/>
</dbReference>
<keyword evidence="4 13" id="KW-0004">4Fe-4S</keyword>
<keyword evidence="15" id="KW-0560">Oxidoreductase</keyword>
<dbReference type="EMBL" id="WTVN01000029">
    <property type="protein sequence ID" value="NMG45363.1"/>
    <property type="molecule type" value="Genomic_DNA"/>
</dbReference>
<keyword evidence="11 13" id="KW-0520">NAD</keyword>
<dbReference type="PANTHER" id="PTHR43578:SF3">
    <property type="entry name" value="NADH-QUINONE OXIDOREDUCTASE SUBUNIT F"/>
    <property type="match status" value="1"/>
</dbReference>
<dbReference type="NCBIfam" id="TIGR01959">
    <property type="entry name" value="nuoF_fam"/>
    <property type="match status" value="1"/>
</dbReference>
<dbReference type="PANTHER" id="PTHR43578">
    <property type="entry name" value="NADH-QUINONE OXIDOREDUCTASE SUBUNIT F"/>
    <property type="match status" value="1"/>
</dbReference>
<comment type="cofactor">
    <cofactor evidence="2 13">
        <name>[4Fe-4S] cluster</name>
        <dbReference type="ChEBI" id="CHEBI:49883"/>
    </cofactor>
</comment>
<dbReference type="GO" id="GO:0016491">
    <property type="term" value="F:oxidoreductase activity"/>
    <property type="evidence" value="ECO:0007669"/>
    <property type="project" value="UniProtKB-KW"/>
</dbReference>
<dbReference type="Pfam" id="PF10589">
    <property type="entry name" value="NADH_4Fe-4S"/>
    <property type="match status" value="1"/>
</dbReference>
<dbReference type="Pfam" id="PF01512">
    <property type="entry name" value="Complex1_51K"/>
    <property type="match status" value="1"/>
</dbReference>
<keyword evidence="10 13" id="KW-0411">Iron-sulfur</keyword>
<evidence type="ECO:0000256" key="3">
    <source>
        <dbReference type="ARBA" id="ARBA00007523"/>
    </source>
</evidence>
<dbReference type="NCBIfam" id="NF010120">
    <property type="entry name" value="PRK13596.1"/>
    <property type="match status" value="1"/>
</dbReference>
<evidence type="ECO:0000313" key="15">
    <source>
        <dbReference type="EMBL" id="NMG45363.1"/>
    </source>
</evidence>
<name>A0ABX1Q0Y9_9RHOO</name>
<evidence type="ECO:0000256" key="9">
    <source>
        <dbReference type="ARBA" id="ARBA00023004"/>
    </source>
</evidence>
<evidence type="ECO:0000256" key="1">
    <source>
        <dbReference type="ARBA" id="ARBA00001917"/>
    </source>
</evidence>
<dbReference type="Gene3D" id="3.40.50.11540">
    <property type="entry name" value="NADH-ubiquinone oxidoreductase 51kDa subunit"/>
    <property type="match status" value="1"/>
</dbReference>
<dbReference type="SUPFAM" id="SSF140490">
    <property type="entry name" value="Nqo1C-terminal domain-like"/>
    <property type="match status" value="1"/>
</dbReference>